<evidence type="ECO:0000313" key="6">
    <source>
        <dbReference type="Proteomes" id="UP000640725"/>
    </source>
</evidence>
<evidence type="ECO:0000256" key="1">
    <source>
        <dbReference type="ARBA" id="ARBA00001954"/>
    </source>
</evidence>
<dbReference type="PANTHER" id="PTHR10543:SF139">
    <property type="entry name" value="DIOXYGENASE"/>
    <property type="match status" value="1"/>
</dbReference>
<sequence length="483" mass="54167">MLSGVIVMIQTTPQPTWSQQFATPAAEFPPTPLPVLSGKLPSGLRGSLYRNGPGRLERGGRRVGHWFDGDGAILAVHFTDAGATGVYRYVKTAAYQEEEQKNRLMYGGYGMIPGGNLWERFTKPLKNAANTSVLALPNKLLALWEGGQPHGLDLQTLETWGLDNLTELTDNMPYSAHPKIDPETGDIFNFGQVLAGAPQLMLYRSDRTGKIIQHNKIPLDGICLIHDFVLAGQYLIVVIPPLRLNLLPVLFQLKPFSEAFQWQPQKTPTQILIIDRHTLNLVNRIETEPWFQWHFSNGYVEGDGTVIVDFARFPDFQTNQYLKEVATGKTHTLSISTLWRMVLQPQTGKLLQLEELLDRHCEFPTVSPQEVGKKAHYTYLSIHQPGVNSAVEMFGSIARFNPQTQRLQAANLGENRYPMEPLFVHNKDNPQQGWVLTVVYDGNQNSSEVWVFDAEHLDAEPVCRLGLPSVVPNGFHGTWKPVS</sequence>
<evidence type="ECO:0000313" key="5">
    <source>
        <dbReference type="EMBL" id="MBE9145549.1"/>
    </source>
</evidence>
<name>A0ABR9UHF5_9CYAN</name>
<dbReference type="Pfam" id="PF03055">
    <property type="entry name" value="RPE65"/>
    <property type="match status" value="1"/>
</dbReference>
<comment type="caution">
    <text evidence="5">The sequence shown here is derived from an EMBL/GenBank/DDBJ whole genome shotgun (WGS) entry which is preliminary data.</text>
</comment>
<comment type="similarity">
    <text evidence="2">Belongs to the carotenoid oxygenase family.</text>
</comment>
<evidence type="ECO:0000256" key="2">
    <source>
        <dbReference type="ARBA" id="ARBA00006787"/>
    </source>
</evidence>
<keyword evidence="4" id="KW-0408">Iron</keyword>
<dbReference type="InterPro" id="IPR004294">
    <property type="entry name" value="Carotenoid_Oase"/>
</dbReference>
<comment type="cofactor">
    <cofactor evidence="1">
        <name>Fe(2+)</name>
        <dbReference type="ChEBI" id="CHEBI:29033"/>
    </cofactor>
</comment>
<evidence type="ECO:0000256" key="3">
    <source>
        <dbReference type="ARBA" id="ARBA00022723"/>
    </source>
</evidence>
<accession>A0ABR9UHF5</accession>
<reference evidence="5 6" key="1">
    <citation type="submission" date="2020-10" db="EMBL/GenBank/DDBJ databases">
        <authorList>
            <person name="Castelo-Branco R."/>
            <person name="Eusebio N."/>
            <person name="Adriana R."/>
            <person name="Vieira A."/>
            <person name="Brugerolle De Fraissinette N."/>
            <person name="Rezende De Castro R."/>
            <person name="Schneider M.P."/>
            <person name="Vasconcelos V."/>
            <person name="Leao P.N."/>
        </authorList>
    </citation>
    <scope>NUCLEOTIDE SEQUENCE [LARGE SCALE GENOMIC DNA]</scope>
    <source>
        <strain evidence="5 6">LEGE 06226</strain>
    </source>
</reference>
<keyword evidence="3" id="KW-0479">Metal-binding</keyword>
<dbReference type="InterPro" id="IPR011048">
    <property type="entry name" value="Haem_d1_sf"/>
</dbReference>
<protein>
    <submittedName>
        <fullName evidence="5">Carotenoid oxygenase family protein</fullName>
    </submittedName>
</protein>
<dbReference type="Proteomes" id="UP000640725">
    <property type="component" value="Unassembled WGS sequence"/>
</dbReference>
<evidence type="ECO:0000256" key="4">
    <source>
        <dbReference type="ARBA" id="ARBA00023004"/>
    </source>
</evidence>
<keyword evidence="6" id="KW-1185">Reference proteome</keyword>
<organism evidence="5 6">
    <name type="scientific">Planktothrix mougeotii LEGE 06226</name>
    <dbReference type="NCBI Taxonomy" id="1828728"/>
    <lineage>
        <taxon>Bacteria</taxon>
        <taxon>Bacillati</taxon>
        <taxon>Cyanobacteriota</taxon>
        <taxon>Cyanophyceae</taxon>
        <taxon>Oscillatoriophycideae</taxon>
        <taxon>Oscillatoriales</taxon>
        <taxon>Microcoleaceae</taxon>
        <taxon>Planktothrix</taxon>
    </lineage>
</organism>
<dbReference type="PANTHER" id="PTHR10543">
    <property type="entry name" value="BETA-CAROTENE DIOXYGENASE"/>
    <property type="match status" value="1"/>
</dbReference>
<dbReference type="EMBL" id="JADEWU010000061">
    <property type="protein sequence ID" value="MBE9145549.1"/>
    <property type="molecule type" value="Genomic_DNA"/>
</dbReference>
<gene>
    <name evidence="5" type="ORF">IQ236_20350</name>
</gene>
<dbReference type="SUPFAM" id="SSF51004">
    <property type="entry name" value="C-terminal (heme d1) domain of cytochrome cd1-nitrite reductase"/>
    <property type="match status" value="1"/>
</dbReference>
<proteinExistence type="inferred from homology"/>